<dbReference type="Proteomes" id="UP000233435">
    <property type="component" value="Unassembled WGS sequence"/>
</dbReference>
<keyword evidence="3" id="KW-1185">Reference proteome</keyword>
<dbReference type="OrthoDB" id="676347at2"/>
<organism evidence="2 3">
    <name type="scientific">Confluentibacter flavum</name>
    <dbReference type="NCBI Taxonomy" id="1909700"/>
    <lineage>
        <taxon>Bacteria</taxon>
        <taxon>Pseudomonadati</taxon>
        <taxon>Bacteroidota</taxon>
        <taxon>Flavobacteriia</taxon>
        <taxon>Flavobacteriales</taxon>
        <taxon>Flavobacteriaceae</taxon>
        <taxon>Confluentibacter</taxon>
    </lineage>
</organism>
<evidence type="ECO:0008006" key="4">
    <source>
        <dbReference type="Google" id="ProtNLM"/>
    </source>
</evidence>
<evidence type="ECO:0000313" key="3">
    <source>
        <dbReference type="Proteomes" id="UP000233435"/>
    </source>
</evidence>
<accession>A0A2N3HG37</accession>
<dbReference type="AlphaFoldDB" id="A0A2N3HG37"/>
<name>A0A2N3HG37_9FLAO</name>
<dbReference type="RefSeq" id="WP_106660902.1">
    <property type="nucleotide sequence ID" value="NZ_PJEO01000054.1"/>
</dbReference>
<gene>
    <name evidence="2" type="ORF">CSW08_16150</name>
</gene>
<keyword evidence="1" id="KW-0732">Signal</keyword>
<feature type="chain" id="PRO_5014678208" description="Anti-sigma factor" evidence="1">
    <location>
        <begin position="24"/>
        <end position="131"/>
    </location>
</feature>
<proteinExistence type="predicted"/>
<dbReference type="EMBL" id="PJEO01000054">
    <property type="protein sequence ID" value="PKQ43947.1"/>
    <property type="molecule type" value="Genomic_DNA"/>
</dbReference>
<sequence length="131" mass="14359">MNTIKTLLIVVSILVLHSCATSATFPVSDLVPAADISAKKKTDSNKNITLEITARNLASPDRLKPSGNNYSVWIVTEEHGIKNVGQLIIDNAEKSTLKTVTPFDFNELFITVEDQGDLKYPTGTEVSRTRI</sequence>
<reference evidence="2 3" key="1">
    <citation type="submission" date="2017-12" db="EMBL/GenBank/DDBJ databases">
        <title>Confluentibacter flavum sp. nov., isolated from the saline lake.</title>
        <authorList>
            <person name="Yu L."/>
        </authorList>
    </citation>
    <scope>NUCLEOTIDE SEQUENCE [LARGE SCALE GENOMIC DNA]</scope>
    <source>
        <strain evidence="2 3">3B</strain>
    </source>
</reference>
<evidence type="ECO:0000256" key="1">
    <source>
        <dbReference type="SAM" id="SignalP"/>
    </source>
</evidence>
<feature type="signal peptide" evidence="1">
    <location>
        <begin position="1"/>
        <end position="23"/>
    </location>
</feature>
<comment type="caution">
    <text evidence="2">The sequence shown here is derived from an EMBL/GenBank/DDBJ whole genome shotgun (WGS) entry which is preliminary data.</text>
</comment>
<protein>
    <recommendedName>
        <fullName evidence="4">Anti-sigma factor</fullName>
    </recommendedName>
</protein>
<evidence type="ECO:0000313" key="2">
    <source>
        <dbReference type="EMBL" id="PKQ43947.1"/>
    </source>
</evidence>